<feature type="transmembrane region" description="Helical" evidence="1">
    <location>
        <begin position="35"/>
        <end position="53"/>
    </location>
</feature>
<evidence type="ECO:0000313" key="2">
    <source>
        <dbReference type="EMBL" id="ACS34216.1"/>
    </source>
</evidence>
<feature type="transmembrane region" description="Helical" evidence="1">
    <location>
        <begin position="99"/>
        <end position="118"/>
    </location>
</feature>
<dbReference type="PaxDb" id="593117-TGAM_1714"/>
<keyword evidence="1" id="KW-0812">Transmembrane</keyword>
<sequence>MANLRKFFEKFAGWTRGQILKVHHYVLFQVVEMRIVGFAGALIVIFALFMPWFHSTMLGYESVSFYKMAESTYSNLDEFLKTFQYLAEHDESGKTTSFLGMYFLGVLFITLGALIGLTGGRGGHILGLIGMALFTAAWYMVFRDHLFDITDTGYYLSWVGFLIGAIGGGGGKK</sequence>
<dbReference type="AlphaFoldDB" id="C5A7K4"/>
<evidence type="ECO:0000313" key="3">
    <source>
        <dbReference type="Proteomes" id="UP000001488"/>
    </source>
</evidence>
<dbReference type="HOGENOM" id="CLU_1821115_0_0_2"/>
<name>C5A7K4_THEGJ</name>
<keyword evidence="1" id="KW-1133">Transmembrane helix</keyword>
<dbReference type="KEGG" id="tga:TGAM_1714"/>
<protein>
    <submittedName>
        <fullName evidence="2">Uncharacterized protein</fullName>
    </submittedName>
</protein>
<dbReference type="PATRIC" id="fig|593117.10.peg.1721"/>
<organism evidence="2 3">
    <name type="scientific">Thermococcus gammatolerans (strain DSM 15229 / JCM 11827 / EJ3)</name>
    <dbReference type="NCBI Taxonomy" id="593117"/>
    <lineage>
        <taxon>Archaea</taxon>
        <taxon>Methanobacteriati</taxon>
        <taxon>Methanobacteriota</taxon>
        <taxon>Thermococci</taxon>
        <taxon>Thermococcales</taxon>
        <taxon>Thermococcaceae</taxon>
        <taxon>Thermococcus</taxon>
    </lineage>
</organism>
<keyword evidence="3" id="KW-1185">Reference proteome</keyword>
<dbReference type="Proteomes" id="UP000001488">
    <property type="component" value="Chromosome"/>
</dbReference>
<proteinExistence type="predicted"/>
<reference evidence="2 3" key="1">
    <citation type="journal article" date="2007" name="Genome Biol.">
        <title>Genome analysis and genome-wide proteomics of Thermococcus gammatolerans, the most radioresistant organism known amongst the Archaea.</title>
        <authorList>
            <person name="Zivanovic Y."/>
            <person name="Armengaud J."/>
            <person name="Lagorce A."/>
            <person name="Leplat C."/>
            <person name="Guerin P."/>
            <person name="Dutertre M."/>
            <person name="Anthouard V."/>
            <person name="Forterre P."/>
            <person name="Wincker P."/>
            <person name="Confalonieri F."/>
        </authorList>
    </citation>
    <scope>NUCLEOTIDE SEQUENCE [LARGE SCALE GENOMIC DNA]</scope>
    <source>
        <strain evidence="3">DSM 15229 / JCM 11827 / EJ3</strain>
    </source>
</reference>
<gene>
    <name evidence="2" type="ordered locus">TGAM_1714</name>
</gene>
<keyword evidence="1" id="KW-0472">Membrane</keyword>
<feature type="transmembrane region" description="Helical" evidence="1">
    <location>
        <begin position="125"/>
        <end position="142"/>
    </location>
</feature>
<evidence type="ECO:0000256" key="1">
    <source>
        <dbReference type="SAM" id="Phobius"/>
    </source>
</evidence>
<accession>C5A7K4</accession>
<dbReference type="STRING" id="593117.TGAM_1714"/>
<dbReference type="eggNOG" id="arCOG11758">
    <property type="taxonomic scope" value="Archaea"/>
</dbReference>
<feature type="transmembrane region" description="Helical" evidence="1">
    <location>
        <begin position="154"/>
        <end position="171"/>
    </location>
</feature>
<dbReference type="EMBL" id="CP001398">
    <property type="protein sequence ID" value="ACS34216.1"/>
    <property type="molecule type" value="Genomic_DNA"/>
</dbReference>